<name>A0A0T5VU77_9SPHI</name>
<evidence type="ECO:0000313" key="2">
    <source>
        <dbReference type="Proteomes" id="UP000051950"/>
    </source>
</evidence>
<dbReference type="Gene3D" id="1.10.3090.10">
    <property type="entry name" value="cca-adding enzyme, domain 2"/>
    <property type="match status" value="1"/>
</dbReference>
<dbReference type="AlphaFoldDB" id="A0A0T5VU77"/>
<dbReference type="InterPro" id="IPR009218">
    <property type="entry name" value="HD_phosphohydro"/>
</dbReference>
<accession>A0A0T5VU77</accession>
<dbReference type="EMBL" id="LMZQ01000003">
    <property type="protein sequence ID" value="KRT17431.1"/>
    <property type="molecule type" value="Genomic_DNA"/>
</dbReference>
<proteinExistence type="predicted"/>
<dbReference type="OrthoDB" id="9808993at2"/>
<dbReference type="SUPFAM" id="SSF109604">
    <property type="entry name" value="HD-domain/PDEase-like"/>
    <property type="match status" value="1"/>
</dbReference>
<dbReference type="STRING" id="687842.ASU31_04480"/>
<comment type="caution">
    <text evidence="1">The sequence shown here is derived from an EMBL/GenBank/DDBJ whole genome shotgun (WGS) entry which is preliminary data.</text>
</comment>
<keyword evidence="2" id="KW-1185">Reference proteome</keyword>
<dbReference type="Proteomes" id="UP000051950">
    <property type="component" value="Unassembled WGS sequence"/>
</dbReference>
<dbReference type="PIRSF" id="PIRSF035170">
    <property type="entry name" value="HD_phosphohydro"/>
    <property type="match status" value="1"/>
</dbReference>
<evidence type="ECO:0008006" key="3">
    <source>
        <dbReference type="Google" id="ProtNLM"/>
    </source>
</evidence>
<dbReference type="PANTHER" id="PTHR21174">
    <property type="match status" value="1"/>
</dbReference>
<protein>
    <recommendedName>
        <fullName evidence="3">Metal-dependent HD superfamily phosphohydrolase</fullName>
    </recommendedName>
</protein>
<reference evidence="1 2" key="1">
    <citation type="submission" date="2015-11" db="EMBL/GenBank/DDBJ databases">
        <title>Sequence of Pedobacter ginsenosidimutans.</title>
        <authorList>
            <person name="Carson E."/>
            <person name="Keyser V."/>
            <person name="Newman J."/>
            <person name="Miller J."/>
        </authorList>
    </citation>
    <scope>NUCLEOTIDE SEQUENCE [LARGE SCALE GENOMIC DNA]</scope>
    <source>
        <strain evidence="1 2">KACC 14530</strain>
    </source>
</reference>
<gene>
    <name evidence="1" type="ORF">ASU31_04480</name>
</gene>
<organism evidence="1 2">
    <name type="scientific">Pedobacter ginsenosidimutans</name>
    <dbReference type="NCBI Taxonomy" id="687842"/>
    <lineage>
        <taxon>Bacteria</taxon>
        <taxon>Pseudomonadati</taxon>
        <taxon>Bacteroidota</taxon>
        <taxon>Sphingobacteriia</taxon>
        <taxon>Sphingobacteriales</taxon>
        <taxon>Sphingobacteriaceae</taxon>
        <taxon>Pedobacter</taxon>
    </lineage>
</organism>
<evidence type="ECO:0000313" key="1">
    <source>
        <dbReference type="EMBL" id="KRT17431.1"/>
    </source>
</evidence>
<sequence>MYSQNVVLKETFTNLLTNYTASNLIIAEFWAEIEKSYTHKKRYYHTLSHLDNLLTQLTEVKVNIESWESILFTMFYHDIIYNALKSDNEEKSAELAQKRMTQISVPNYIINNCKTQIIATKKHLAYPESDTNYFTDADLSILGQSLENYTTYSQNVRKEYSVYPDLIYNPGRKKVLEHFIKMERIFKTDYFYHKFESQAKSNLRLELEQLS</sequence>
<dbReference type="PANTHER" id="PTHR21174:SF0">
    <property type="entry name" value="HD PHOSPHOHYDROLASE FAMILY PROTEIN-RELATED"/>
    <property type="match status" value="1"/>
</dbReference>